<feature type="region of interest" description="Disordered" evidence="1">
    <location>
        <begin position="65"/>
        <end position="88"/>
    </location>
</feature>
<protein>
    <submittedName>
        <fullName evidence="4">Uncharacterized protein</fullName>
    </submittedName>
</protein>
<gene>
    <name evidence="3" type="ORF">PINE0816_LOCUS16032</name>
    <name evidence="4" type="ORF">PINE0816_LOCUS16033</name>
</gene>
<keyword evidence="2" id="KW-0812">Transmembrane</keyword>
<evidence type="ECO:0000313" key="4">
    <source>
        <dbReference type="EMBL" id="CAD8419898.1"/>
    </source>
</evidence>
<accession>A0A6T8M2M6</accession>
<proteinExistence type="predicted"/>
<feature type="compositionally biased region" description="Polar residues" evidence="1">
    <location>
        <begin position="65"/>
        <end position="74"/>
    </location>
</feature>
<evidence type="ECO:0000256" key="2">
    <source>
        <dbReference type="SAM" id="Phobius"/>
    </source>
</evidence>
<dbReference type="AlphaFoldDB" id="A0A6T8M2M6"/>
<keyword evidence="2" id="KW-1133">Transmembrane helix</keyword>
<evidence type="ECO:0000256" key="1">
    <source>
        <dbReference type="SAM" id="MobiDB-lite"/>
    </source>
</evidence>
<dbReference type="EMBL" id="HBEL01034069">
    <property type="protein sequence ID" value="CAD8419898.1"/>
    <property type="molecule type" value="Transcribed_RNA"/>
</dbReference>
<sequence length="669" mass="73304">MRVIDASRNGIIRLFSFSTQPTVTLMILLGFCFVCFALIFAKFCLKFDSKRIEIDVVCKKCSVGKSYSQPSVPSSKRKKKRNRLNRGTKSVKEIKDVPSLACVQAPDQTEDTLPYPSCNGLESSEDFKPSRILDAPSKKLAGDSRLCSEGTERSNCGLIQKLKCTIPSISVKKTAEKKMLEDGKDLTCTGENIKSAHPNPNHKKIQSDKMHLSIGSVENDVSLTQRKTIRGAGNSELQHSRYALLSSSEENVWDSNEAICNSLCIQPLLSIPPSNVIAEIRNTSSWSCSSDASTITDDPIPSISSTPISGSTIFSGGCADDSSKENMTKLSLGDPYFSKYSSKATRSSGTRSTNTYSFSLSKGQLSSSKMDYQSPRIPTDEERTEAHQKLKEWQAKQINRIVASRARSEGQKNGDQYFSNTVTDNMNKLKAPEFFPVQVGKDVERIFSPAVGIASHNLWKDSTNGKYDDSVRRCRTINDTDEILCATASESLHPACVAWHPSSFLGYPETYKGVSSQCKHQTTHSLNKMGCSLSQNEDNMLFERLNSAFDKVIEDDEASVLSGDVIALSASGDGVDVGNLGSVWETSAKPHHSSYASIWEDVCNSKVKETNSSECEAGVVRTLLELTSSNPVNVMRNDSVTSTTYKNPSSPVVRGLFHISSTNGASNVW</sequence>
<feature type="region of interest" description="Disordered" evidence="1">
    <location>
        <begin position="288"/>
        <end position="308"/>
    </location>
</feature>
<dbReference type="EMBL" id="HBEL01034068">
    <property type="protein sequence ID" value="CAD8419897.1"/>
    <property type="molecule type" value="Transcribed_RNA"/>
</dbReference>
<evidence type="ECO:0000313" key="3">
    <source>
        <dbReference type="EMBL" id="CAD8419897.1"/>
    </source>
</evidence>
<name>A0A6T8M2M6_9STRA</name>
<keyword evidence="2" id="KW-0472">Membrane</keyword>
<feature type="transmembrane region" description="Helical" evidence="2">
    <location>
        <begin position="23"/>
        <end position="45"/>
    </location>
</feature>
<reference evidence="4" key="1">
    <citation type="submission" date="2021-01" db="EMBL/GenBank/DDBJ databases">
        <authorList>
            <person name="Corre E."/>
            <person name="Pelletier E."/>
            <person name="Niang G."/>
            <person name="Scheremetjew M."/>
            <person name="Finn R."/>
            <person name="Kale V."/>
            <person name="Holt S."/>
            <person name="Cochrane G."/>
            <person name="Meng A."/>
            <person name="Brown T."/>
            <person name="Cohen L."/>
        </authorList>
    </citation>
    <scope>NUCLEOTIDE SEQUENCE</scope>
    <source>
        <strain evidence="4">CCAP1064/1</strain>
    </source>
</reference>
<feature type="compositionally biased region" description="Basic residues" evidence="1">
    <location>
        <begin position="75"/>
        <end position="86"/>
    </location>
</feature>
<organism evidence="4">
    <name type="scientific">Proboscia inermis</name>
    <dbReference type="NCBI Taxonomy" id="420281"/>
    <lineage>
        <taxon>Eukaryota</taxon>
        <taxon>Sar</taxon>
        <taxon>Stramenopiles</taxon>
        <taxon>Ochrophyta</taxon>
        <taxon>Bacillariophyta</taxon>
        <taxon>Coscinodiscophyceae</taxon>
        <taxon>Rhizosoleniophycidae</taxon>
        <taxon>Rhizosoleniales</taxon>
        <taxon>Rhizosoleniaceae</taxon>
        <taxon>Proboscia</taxon>
    </lineage>
</organism>